<name>A0AA39QB97_9AGAR</name>
<proteinExistence type="predicted"/>
<gene>
    <name evidence="1" type="ORF">EDD18DRAFT_1349501</name>
</gene>
<comment type="caution">
    <text evidence="1">The sequence shown here is derived from an EMBL/GenBank/DDBJ whole genome shotgun (WGS) entry which is preliminary data.</text>
</comment>
<dbReference type="Proteomes" id="UP001175228">
    <property type="component" value="Unassembled WGS sequence"/>
</dbReference>
<dbReference type="AlphaFoldDB" id="A0AA39QB97"/>
<accession>A0AA39QB97</accession>
<evidence type="ECO:0000313" key="2">
    <source>
        <dbReference type="Proteomes" id="UP001175228"/>
    </source>
</evidence>
<protein>
    <submittedName>
        <fullName evidence="1">Uncharacterized protein</fullName>
    </submittedName>
</protein>
<dbReference type="EMBL" id="JAUEPU010000009">
    <property type="protein sequence ID" value="KAK0499321.1"/>
    <property type="molecule type" value="Genomic_DNA"/>
</dbReference>
<keyword evidence="2" id="KW-1185">Reference proteome</keyword>
<evidence type="ECO:0000313" key="1">
    <source>
        <dbReference type="EMBL" id="KAK0499321.1"/>
    </source>
</evidence>
<organism evidence="1 2">
    <name type="scientific">Armillaria luteobubalina</name>
    <dbReference type="NCBI Taxonomy" id="153913"/>
    <lineage>
        <taxon>Eukaryota</taxon>
        <taxon>Fungi</taxon>
        <taxon>Dikarya</taxon>
        <taxon>Basidiomycota</taxon>
        <taxon>Agaricomycotina</taxon>
        <taxon>Agaricomycetes</taxon>
        <taxon>Agaricomycetidae</taxon>
        <taxon>Agaricales</taxon>
        <taxon>Marasmiineae</taxon>
        <taxon>Physalacriaceae</taxon>
        <taxon>Armillaria</taxon>
    </lineage>
</organism>
<reference evidence="1" key="1">
    <citation type="submission" date="2023-06" db="EMBL/GenBank/DDBJ databases">
        <authorList>
            <consortium name="Lawrence Berkeley National Laboratory"/>
            <person name="Ahrendt S."/>
            <person name="Sahu N."/>
            <person name="Indic B."/>
            <person name="Wong-Bajracharya J."/>
            <person name="Merenyi Z."/>
            <person name="Ke H.-M."/>
            <person name="Monk M."/>
            <person name="Kocsube S."/>
            <person name="Drula E."/>
            <person name="Lipzen A."/>
            <person name="Balint B."/>
            <person name="Henrissat B."/>
            <person name="Andreopoulos B."/>
            <person name="Martin F.M."/>
            <person name="Harder C.B."/>
            <person name="Rigling D."/>
            <person name="Ford K.L."/>
            <person name="Foster G.D."/>
            <person name="Pangilinan J."/>
            <person name="Papanicolaou A."/>
            <person name="Barry K."/>
            <person name="LaButti K."/>
            <person name="Viragh M."/>
            <person name="Koriabine M."/>
            <person name="Yan M."/>
            <person name="Riley R."/>
            <person name="Champramary S."/>
            <person name="Plett K.L."/>
            <person name="Tsai I.J."/>
            <person name="Slot J."/>
            <person name="Sipos G."/>
            <person name="Plett J."/>
            <person name="Nagy L.G."/>
            <person name="Grigoriev I.V."/>
        </authorList>
    </citation>
    <scope>NUCLEOTIDE SEQUENCE</scope>
    <source>
        <strain evidence="1">HWK02</strain>
    </source>
</reference>
<sequence>MTSVGPKFSTHAFITQEDGLSNKNKVLPLAQHKDTASSSQSLTKLSSAGKDYWHCLGFADDVLIFDGHVSKKQHFLFHPQDFDNLSSMPHYAPSHNLDYFTLIAVGYMPAVWCVKKCPCLNMNVQFIVVLGQALSVAELAKAGYIP</sequence>